<dbReference type="AlphaFoldDB" id="A0A4Q1S9Y3"/>
<sequence>MASTFFRLLTLAVLTLPPTSFAIAQVVLAPTTPEVGSSSPATAEPLVPRPTTKPCTVQLFTNMEFDNYDNHSFTYAPPADCPGPWAKVVFTADFTVTAGTQFDRTGAFYLGGTNIYYGTTSEPSSDYSPDWHVERDVTDLSSIFKSEQAGTAVLGNYVGEYNGTDYDGLIYANAALEFYPANPVNPAPAVPDLVVAVTGSGGTAGTLNTTSDTISQTLSLPENVESVYLDVIAQPQSDDEFYYFNVPDADESALLSDGGTAFREVEVWIDGSPAGAAPVYPFLNTGGIDPNLWMPIAGNQTHNFKPFRVNLTPFAGLLGNGSTHTVAVSVYNADSYFLATANLLVYEDHGSRKVTGGVLENTLTEPSPTVTQNLAYNASTGAYTGTIGDESSRSYVIRGYVNTSHGRVETTLQQSIGFTNTQTFDVDPATYLPDIQNAVQNATLDSVVTTASGRNVSTSEQHFAYPITVDFAYGEPSGGGLYENVSVDQVYKFTAKTNGSQEVKTYEETKSVDDQLEDADGNYTDSSSSSQTYRTNAYPGGCYDVTLTAASNVLTDVTDNCKNQTRHSGNAYGNPSARHFRVHPFQTHF</sequence>
<dbReference type="InterPro" id="IPR056948">
    <property type="entry name" value="PNGaseA_N"/>
</dbReference>
<evidence type="ECO:0000256" key="1">
    <source>
        <dbReference type="SAM" id="SignalP"/>
    </source>
</evidence>
<dbReference type="PANTHER" id="PTHR31104">
    <property type="entry name" value="PEPTIDE-N4-(N-ACETYL-BETA-GLUCOSAMINYL)ASPARAGINE AMIDASE A PROTEIN"/>
    <property type="match status" value="1"/>
</dbReference>
<keyword evidence="4" id="KW-1185">Reference proteome</keyword>
<keyword evidence="1" id="KW-0732">Signal</keyword>
<evidence type="ECO:0000313" key="3">
    <source>
        <dbReference type="EMBL" id="RXS93876.1"/>
    </source>
</evidence>
<reference evidence="3 4" key="1">
    <citation type="journal article" date="2016" name="Int. J. Syst. Evol. Microbiol.">
        <title>Acidipila dinghuensis sp. nov., an acidobacterium isolated from forest soil.</title>
        <authorList>
            <person name="Jiang Y.W."/>
            <person name="Wang J."/>
            <person name="Chen M.H."/>
            <person name="Lv Y.Y."/>
            <person name="Qiu L.H."/>
        </authorList>
    </citation>
    <scope>NUCLEOTIDE SEQUENCE [LARGE SCALE GENOMIC DNA]</scope>
    <source>
        <strain evidence="3 4">DHOF10</strain>
    </source>
</reference>
<dbReference type="Pfam" id="PF12222">
    <property type="entry name" value="PNGaseA"/>
    <property type="match status" value="1"/>
</dbReference>
<feature type="signal peptide" evidence="1">
    <location>
        <begin position="1"/>
        <end position="24"/>
    </location>
</feature>
<feature type="domain" description="Peptide N-acetyl-beta-D-glucosaminyl asparaginase amidase A N-terminal" evidence="2">
    <location>
        <begin position="54"/>
        <end position="361"/>
    </location>
</feature>
<evidence type="ECO:0000259" key="2">
    <source>
        <dbReference type="Pfam" id="PF12222"/>
    </source>
</evidence>
<dbReference type="RefSeq" id="WP_129209724.1">
    <property type="nucleotide sequence ID" value="NZ_BMGU01000002.1"/>
</dbReference>
<dbReference type="EMBL" id="SDMK01000004">
    <property type="protein sequence ID" value="RXS93876.1"/>
    <property type="molecule type" value="Genomic_DNA"/>
</dbReference>
<dbReference type="OrthoDB" id="2811537at2"/>
<name>A0A4Q1S9Y3_9BACT</name>
<feature type="chain" id="PRO_5020209680" evidence="1">
    <location>
        <begin position="25"/>
        <end position="589"/>
    </location>
</feature>
<proteinExistence type="predicted"/>
<dbReference type="InterPro" id="IPR021102">
    <property type="entry name" value="PNGase_A"/>
</dbReference>
<evidence type="ECO:0000313" key="4">
    <source>
        <dbReference type="Proteomes" id="UP000290253"/>
    </source>
</evidence>
<organism evidence="3 4">
    <name type="scientific">Silvibacterium dinghuense</name>
    <dbReference type="NCBI Taxonomy" id="1560006"/>
    <lineage>
        <taxon>Bacteria</taxon>
        <taxon>Pseudomonadati</taxon>
        <taxon>Acidobacteriota</taxon>
        <taxon>Terriglobia</taxon>
        <taxon>Terriglobales</taxon>
        <taxon>Acidobacteriaceae</taxon>
        <taxon>Silvibacterium</taxon>
    </lineage>
</organism>
<protein>
    <submittedName>
        <fullName evidence="3">Peptide-N(4)-(N-acetyl-beta-glucosaminyl)asparagine amidase</fullName>
    </submittedName>
</protein>
<gene>
    <name evidence="3" type="ORF">ESZ00_17720</name>
</gene>
<comment type="caution">
    <text evidence="3">The sequence shown here is derived from an EMBL/GenBank/DDBJ whole genome shotgun (WGS) entry which is preliminary data.</text>
</comment>
<accession>A0A4Q1S9Y3</accession>
<dbReference type="Proteomes" id="UP000290253">
    <property type="component" value="Unassembled WGS sequence"/>
</dbReference>